<evidence type="ECO:0000256" key="2">
    <source>
        <dbReference type="SAM" id="Phobius"/>
    </source>
</evidence>
<name>A0A060SNW8_PYCCI</name>
<evidence type="ECO:0000313" key="3">
    <source>
        <dbReference type="EMBL" id="CDO74148.1"/>
    </source>
</evidence>
<sequence>MHAESAQVSTKVNCPVSATMRVPSIAAVLFPEPVPSDTSIPAWAFLDPTSDGNFDLKDAQALADGSAPAPDSHITSTNPIQGPTLTLEGDQGSTSTLTGDFHNSAGNPPASGSPDLASSSPGQGSATLTITGPLSSSDVITTGSAVGDRSSSRPTSGGATQSSGGSTTIVNWKTATATWTLQENGTVTSSVTQTQTQSSTALGSSRKTRLTNAVIAGTVSAGVIAFLAAGIGGFIVYRRRTSSRHRQRRRNGGNDVAATASPSSRAHWRKTSVQIPHTPKEDAIRTIPAPTLPLLSEIARMIAPTSSPRVR</sequence>
<dbReference type="OrthoDB" id="2758307at2759"/>
<gene>
    <name evidence="3" type="ORF">BN946_scf185043.g198</name>
</gene>
<feature type="compositionally biased region" description="Low complexity" evidence="1">
    <location>
        <begin position="155"/>
        <end position="168"/>
    </location>
</feature>
<dbReference type="Proteomes" id="UP000029665">
    <property type="component" value="Unassembled WGS sequence"/>
</dbReference>
<organism evidence="3 4">
    <name type="scientific">Pycnoporus cinnabarinus</name>
    <name type="common">Cinnabar-red polypore</name>
    <name type="synonym">Trametes cinnabarina</name>
    <dbReference type="NCBI Taxonomy" id="5643"/>
    <lineage>
        <taxon>Eukaryota</taxon>
        <taxon>Fungi</taxon>
        <taxon>Dikarya</taxon>
        <taxon>Basidiomycota</taxon>
        <taxon>Agaricomycotina</taxon>
        <taxon>Agaricomycetes</taxon>
        <taxon>Polyporales</taxon>
        <taxon>Polyporaceae</taxon>
        <taxon>Trametes</taxon>
    </lineage>
</organism>
<feature type="compositionally biased region" description="Polar residues" evidence="1">
    <location>
        <begin position="73"/>
        <end position="84"/>
    </location>
</feature>
<keyword evidence="2" id="KW-0812">Transmembrane</keyword>
<dbReference type="HOGENOM" id="CLU_894708_0_0_1"/>
<proteinExistence type="predicted"/>
<feature type="region of interest" description="Disordered" evidence="1">
    <location>
        <begin position="242"/>
        <end position="278"/>
    </location>
</feature>
<accession>A0A060SNW8</accession>
<feature type="compositionally biased region" description="Polar residues" evidence="1">
    <location>
        <begin position="116"/>
        <end position="144"/>
    </location>
</feature>
<keyword evidence="4" id="KW-1185">Reference proteome</keyword>
<comment type="caution">
    <text evidence="3">The sequence shown here is derived from an EMBL/GenBank/DDBJ whole genome shotgun (WGS) entry which is preliminary data.</text>
</comment>
<dbReference type="EMBL" id="CCBP010000125">
    <property type="protein sequence ID" value="CDO74148.1"/>
    <property type="molecule type" value="Genomic_DNA"/>
</dbReference>
<feature type="compositionally biased region" description="Basic residues" evidence="1">
    <location>
        <begin position="242"/>
        <end position="251"/>
    </location>
</feature>
<feature type="region of interest" description="Disordered" evidence="1">
    <location>
        <begin position="63"/>
        <end position="168"/>
    </location>
</feature>
<evidence type="ECO:0000256" key="1">
    <source>
        <dbReference type="SAM" id="MobiDB-lite"/>
    </source>
</evidence>
<dbReference type="AlphaFoldDB" id="A0A060SNW8"/>
<keyword evidence="2" id="KW-0472">Membrane</keyword>
<reference evidence="3" key="1">
    <citation type="submission" date="2014-01" db="EMBL/GenBank/DDBJ databases">
        <title>The genome of the white-rot fungus Pycnoporus cinnabarinus: a basidiomycete model with a versatile arsenal for lignocellulosic biomass breakdown.</title>
        <authorList>
            <person name="Levasseur A."/>
            <person name="Lomascolo A."/>
            <person name="Ruiz-Duenas F.J."/>
            <person name="Uzan E."/>
            <person name="Piumi F."/>
            <person name="Kues U."/>
            <person name="Ram A.F.J."/>
            <person name="Murat C."/>
            <person name="Haon M."/>
            <person name="Benoit I."/>
            <person name="Arfi Y."/>
            <person name="Chevret D."/>
            <person name="Drula E."/>
            <person name="Kwon M.J."/>
            <person name="Gouret P."/>
            <person name="Lesage-Meessen L."/>
            <person name="Lombard V."/>
            <person name="Mariette J."/>
            <person name="Noirot C."/>
            <person name="Park J."/>
            <person name="Patyshakuliyeva A."/>
            <person name="Wieneger R.A.B."/>
            <person name="Wosten H.A.B."/>
            <person name="Martin F."/>
            <person name="Coutinho P.M."/>
            <person name="de Vries R."/>
            <person name="Martinez A.T."/>
            <person name="Klopp C."/>
            <person name="Pontarotti P."/>
            <person name="Henrissat B."/>
            <person name="Record E."/>
        </authorList>
    </citation>
    <scope>NUCLEOTIDE SEQUENCE [LARGE SCALE GENOMIC DNA]</scope>
    <source>
        <strain evidence="3">BRFM137</strain>
    </source>
</reference>
<evidence type="ECO:0000313" key="4">
    <source>
        <dbReference type="Proteomes" id="UP000029665"/>
    </source>
</evidence>
<feature type="transmembrane region" description="Helical" evidence="2">
    <location>
        <begin position="214"/>
        <end position="237"/>
    </location>
</feature>
<keyword evidence="2" id="KW-1133">Transmembrane helix</keyword>
<protein>
    <submittedName>
        <fullName evidence="3">Uncharacterized protein</fullName>
    </submittedName>
</protein>